<keyword evidence="4" id="KW-1185">Reference proteome</keyword>
<dbReference type="Proteomes" id="UP000030185">
    <property type="component" value="Unassembled WGS sequence"/>
</dbReference>
<feature type="domain" description="Lipocalin-like" evidence="2">
    <location>
        <begin position="43"/>
        <end position="138"/>
    </location>
</feature>
<gene>
    <name evidence="3" type="ORF">MYP_1086</name>
</gene>
<name>A0A098LCN6_9BACT</name>
<dbReference type="InterPro" id="IPR024311">
    <property type="entry name" value="Lipocalin-like"/>
</dbReference>
<evidence type="ECO:0000313" key="3">
    <source>
        <dbReference type="EMBL" id="GAL83858.1"/>
    </source>
</evidence>
<dbReference type="EMBL" id="BBLT01000002">
    <property type="protein sequence ID" value="GAL83858.1"/>
    <property type="molecule type" value="Genomic_DNA"/>
</dbReference>
<proteinExistence type="predicted"/>
<comment type="caution">
    <text evidence="3">The sequence shown here is derived from an EMBL/GenBank/DDBJ whole genome shotgun (WGS) entry which is preliminary data.</text>
</comment>
<dbReference type="Pfam" id="PF13648">
    <property type="entry name" value="Lipocalin_4"/>
    <property type="match status" value="1"/>
</dbReference>
<evidence type="ECO:0000259" key="2">
    <source>
        <dbReference type="Pfam" id="PF13648"/>
    </source>
</evidence>
<evidence type="ECO:0000313" key="4">
    <source>
        <dbReference type="Proteomes" id="UP000030185"/>
    </source>
</evidence>
<accession>A0A098LCN6</accession>
<keyword evidence="1" id="KW-0732">Signal</keyword>
<dbReference type="AlphaFoldDB" id="A0A098LCN6"/>
<dbReference type="OrthoDB" id="955129at2"/>
<protein>
    <recommendedName>
        <fullName evidence="2">Lipocalin-like domain-containing protein</fullName>
    </recommendedName>
</protein>
<evidence type="ECO:0000256" key="1">
    <source>
        <dbReference type="SAM" id="SignalP"/>
    </source>
</evidence>
<sequence>MKLKLTLLALSGLLVFAGCKKDKDDDATPSNPPQNTNTKELLVGKNWKLTGAKAFLGDSIDVYNNPLYATYVDCYKDDIITYSEQGTYALNDGDKTCSPALQTSGTWELSADQKTLFMDKGTESERTFNITSITSTTLIANTAFDTDFGPVQAKGTFTAQ</sequence>
<dbReference type="RefSeq" id="WP_045459558.1">
    <property type="nucleotide sequence ID" value="NZ_BBLT01000002.1"/>
</dbReference>
<organism evidence="3 4">
    <name type="scientific">Sporocytophaga myxococcoides</name>
    <dbReference type="NCBI Taxonomy" id="153721"/>
    <lineage>
        <taxon>Bacteria</taxon>
        <taxon>Pseudomonadati</taxon>
        <taxon>Bacteroidota</taxon>
        <taxon>Cytophagia</taxon>
        <taxon>Cytophagales</taxon>
        <taxon>Cytophagaceae</taxon>
        <taxon>Sporocytophaga</taxon>
    </lineage>
</organism>
<feature type="signal peptide" evidence="1">
    <location>
        <begin position="1"/>
        <end position="17"/>
    </location>
</feature>
<feature type="chain" id="PRO_5001937217" description="Lipocalin-like domain-containing protein" evidence="1">
    <location>
        <begin position="18"/>
        <end position="160"/>
    </location>
</feature>
<reference evidence="3 4" key="1">
    <citation type="submission" date="2014-09" db="EMBL/GenBank/DDBJ databases">
        <title>Sporocytophaga myxococcoides PG-01 genome sequencing.</title>
        <authorList>
            <person name="Liu L."/>
            <person name="Gao P.J."/>
            <person name="Chen G.J."/>
            <person name="Wang L.S."/>
        </authorList>
    </citation>
    <scope>NUCLEOTIDE SEQUENCE [LARGE SCALE GENOMIC DNA]</scope>
    <source>
        <strain evidence="3 4">PG-01</strain>
    </source>
</reference>
<dbReference type="PROSITE" id="PS51257">
    <property type="entry name" value="PROKAR_LIPOPROTEIN"/>
    <property type="match status" value="1"/>
</dbReference>